<accession>A0ABN8J2B3</accession>
<dbReference type="Proteomes" id="UP000837857">
    <property type="component" value="Chromosome 6"/>
</dbReference>
<evidence type="ECO:0000313" key="2">
    <source>
        <dbReference type="EMBL" id="CAH2072033.1"/>
    </source>
</evidence>
<feature type="non-terminal residue" evidence="2">
    <location>
        <position position="123"/>
    </location>
</feature>
<proteinExistence type="predicted"/>
<feature type="region of interest" description="Disordered" evidence="1">
    <location>
        <begin position="1"/>
        <end position="77"/>
    </location>
</feature>
<sequence length="123" mass="13531">MYHKATAPRQPQTNRNVPQTLGLEHPPPSALIPAQSALDAKHQHLSARNKSAVPLKSADSAKKTQTNRLRRNPKPRQSARIFDTSQLTVGALGGRGNKPCRFRKKILIGRSCPQAIHIVFQSA</sequence>
<organism evidence="2 3">
    <name type="scientific">Iphiclides podalirius</name>
    <name type="common">scarce swallowtail</name>
    <dbReference type="NCBI Taxonomy" id="110791"/>
    <lineage>
        <taxon>Eukaryota</taxon>
        <taxon>Metazoa</taxon>
        <taxon>Ecdysozoa</taxon>
        <taxon>Arthropoda</taxon>
        <taxon>Hexapoda</taxon>
        <taxon>Insecta</taxon>
        <taxon>Pterygota</taxon>
        <taxon>Neoptera</taxon>
        <taxon>Endopterygota</taxon>
        <taxon>Lepidoptera</taxon>
        <taxon>Glossata</taxon>
        <taxon>Ditrysia</taxon>
        <taxon>Papilionoidea</taxon>
        <taxon>Papilionidae</taxon>
        <taxon>Papilioninae</taxon>
        <taxon>Iphiclides</taxon>
    </lineage>
</organism>
<reference evidence="2" key="1">
    <citation type="submission" date="2022-03" db="EMBL/GenBank/DDBJ databases">
        <authorList>
            <person name="Martin H S."/>
        </authorList>
    </citation>
    <scope>NUCLEOTIDE SEQUENCE</scope>
</reference>
<evidence type="ECO:0000256" key="1">
    <source>
        <dbReference type="SAM" id="MobiDB-lite"/>
    </source>
</evidence>
<dbReference type="EMBL" id="OW152818">
    <property type="protein sequence ID" value="CAH2072033.1"/>
    <property type="molecule type" value="Genomic_DNA"/>
</dbReference>
<name>A0ABN8J2B3_9NEOP</name>
<keyword evidence="3" id="KW-1185">Reference proteome</keyword>
<evidence type="ECO:0000313" key="3">
    <source>
        <dbReference type="Proteomes" id="UP000837857"/>
    </source>
</evidence>
<protein>
    <submittedName>
        <fullName evidence="2">Uncharacterized protein</fullName>
    </submittedName>
</protein>
<gene>
    <name evidence="2" type="ORF">IPOD504_LOCUS15375</name>
</gene>
<feature type="compositionally biased region" description="Polar residues" evidence="1">
    <location>
        <begin position="9"/>
        <end position="19"/>
    </location>
</feature>